<dbReference type="AlphaFoldDB" id="A0A2T2WTX6"/>
<evidence type="ECO:0000259" key="1">
    <source>
        <dbReference type="Pfam" id="PF17922"/>
    </source>
</evidence>
<accession>A0A2T2WTX6</accession>
<dbReference type="EMBL" id="PXYT01000051">
    <property type="protein sequence ID" value="PSR25676.1"/>
    <property type="molecule type" value="Genomic_DNA"/>
</dbReference>
<dbReference type="Gene3D" id="1.10.357.10">
    <property type="entry name" value="Tetracycline Repressor, domain 2"/>
    <property type="match status" value="1"/>
</dbReference>
<dbReference type="Proteomes" id="UP000242699">
    <property type="component" value="Unassembled WGS sequence"/>
</dbReference>
<organism evidence="2 3">
    <name type="scientific">Sulfobacillus benefaciens</name>
    <dbReference type="NCBI Taxonomy" id="453960"/>
    <lineage>
        <taxon>Bacteria</taxon>
        <taxon>Bacillati</taxon>
        <taxon>Bacillota</taxon>
        <taxon>Clostridia</taxon>
        <taxon>Eubacteriales</taxon>
        <taxon>Clostridiales Family XVII. Incertae Sedis</taxon>
        <taxon>Sulfobacillus</taxon>
    </lineage>
</organism>
<evidence type="ECO:0000313" key="2">
    <source>
        <dbReference type="EMBL" id="PSR25676.1"/>
    </source>
</evidence>
<evidence type="ECO:0000313" key="3">
    <source>
        <dbReference type="Proteomes" id="UP000242699"/>
    </source>
</evidence>
<dbReference type="InterPro" id="IPR036271">
    <property type="entry name" value="Tet_transcr_reg_TetR-rel_C_sf"/>
</dbReference>
<comment type="caution">
    <text evidence="2">The sequence shown here is derived from an EMBL/GenBank/DDBJ whole genome shotgun (WGS) entry which is preliminary data.</text>
</comment>
<dbReference type="InterPro" id="IPR041612">
    <property type="entry name" value="YfiR_C"/>
</dbReference>
<sequence length="96" mass="11125">MIVEYNLEHRDDPKRRQHILNRSHKFTEALVQMIRAGVDRGEFHPRLRVVAIARFLINAQDGWAVQMAVTGSTDKDILKEYGQAIGFFLRESLGFQ</sequence>
<dbReference type="Pfam" id="PF17922">
    <property type="entry name" value="TetR_C_17"/>
    <property type="match status" value="1"/>
</dbReference>
<name>A0A2T2WTX6_9FIRM</name>
<reference evidence="2 3" key="1">
    <citation type="journal article" date="2014" name="BMC Genomics">
        <title>Comparison of environmental and isolate Sulfobacillus genomes reveals diverse carbon, sulfur, nitrogen, and hydrogen metabolisms.</title>
        <authorList>
            <person name="Justice N.B."/>
            <person name="Norman A."/>
            <person name="Brown C.T."/>
            <person name="Singh A."/>
            <person name="Thomas B.C."/>
            <person name="Banfield J.F."/>
        </authorList>
    </citation>
    <scope>NUCLEOTIDE SEQUENCE [LARGE SCALE GENOMIC DNA]</scope>
    <source>
        <strain evidence="2">AMDSBA1</strain>
    </source>
</reference>
<feature type="domain" description="YfiR C-terminal" evidence="1">
    <location>
        <begin position="3"/>
        <end position="73"/>
    </location>
</feature>
<dbReference type="SUPFAM" id="SSF48498">
    <property type="entry name" value="Tetracyclin repressor-like, C-terminal domain"/>
    <property type="match status" value="1"/>
</dbReference>
<proteinExistence type="predicted"/>
<protein>
    <recommendedName>
        <fullName evidence="1">YfiR C-terminal domain-containing protein</fullName>
    </recommendedName>
</protein>
<gene>
    <name evidence="2" type="ORF">C7B43_16290</name>
</gene>